<gene>
    <name evidence="1" type="ORF">HPBE_LOCUS7002</name>
</gene>
<sequence>MDSDVKSLRHSTATLAKDNDNLSELTTELRLALGASYDKSKAKRAFWEKCLAIDETNILLHDMIEHVEKLEEHLVAIGVKLLNNDGKYEFPEEESDVPEGAVDVATREDAGASTEFSLTEHPELDRETQQKVLEDDCDDVVKVEFRPPPLVVQALAEKPRKAPPYAKVFIKTFPLLYCPAVASKLHPKKPH</sequence>
<proteinExistence type="predicted"/>
<dbReference type="AlphaFoldDB" id="A0A3P7YZR3"/>
<dbReference type="EMBL" id="UZAH01025789">
    <property type="protein sequence ID" value="VDO70543.1"/>
    <property type="molecule type" value="Genomic_DNA"/>
</dbReference>
<accession>A0A3P7YZR3</accession>
<reference evidence="1 2" key="1">
    <citation type="submission" date="2018-11" db="EMBL/GenBank/DDBJ databases">
        <authorList>
            <consortium name="Pathogen Informatics"/>
        </authorList>
    </citation>
    <scope>NUCLEOTIDE SEQUENCE [LARGE SCALE GENOMIC DNA]</scope>
</reference>
<protein>
    <submittedName>
        <fullName evidence="3">DUF4485 domain-containing protein</fullName>
    </submittedName>
</protein>
<evidence type="ECO:0000313" key="3">
    <source>
        <dbReference type="WBParaSite" id="HPBE_0000700101-mRNA-1"/>
    </source>
</evidence>
<organism evidence="1">
    <name type="scientific">Heligmosomoides polygyrus</name>
    <name type="common">Parasitic roundworm</name>
    <dbReference type="NCBI Taxonomy" id="6339"/>
    <lineage>
        <taxon>Eukaryota</taxon>
        <taxon>Metazoa</taxon>
        <taxon>Ecdysozoa</taxon>
        <taxon>Nematoda</taxon>
        <taxon>Chromadorea</taxon>
        <taxon>Rhabditida</taxon>
        <taxon>Rhabditina</taxon>
        <taxon>Rhabditomorpha</taxon>
        <taxon>Strongyloidea</taxon>
        <taxon>Heligmosomidae</taxon>
        <taxon>Heligmosomoides</taxon>
    </lineage>
</organism>
<keyword evidence="2" id="KW-1185">Reference proteome</keyword>
<evidence type="ECO:0000313" key="1">
    <source>
        <dbReference type="EMBL" id="VDO70543.1"/>
    </source>
</evidence>
<dbReference type="Proteomes" id="UP000050761">
    <property type="component" value="Unassembled WGS sequence"/>
</dbReference>
<name>A0A3P7YZR3_HELPZ</name>
<dbReference type="WBParaSite" id="HPBE_0000700101-mRNA-1">
    <property type="protein sequence ID" value="HPBE_0000700101-mRNA-1"/>
    <property type="gene ID" value="HPBE_0000700101"/>
</dbReference>
<reference evidence="3" key="2">
    <citation type="submission" date="2019-09" db="UniProtKB">
        <authorList>
            <consortium name="WormBaseParasite"/>
        </authorList>
    </citation>
    <scope>IDENTIFICATION</scope>
</reference>
<evidence type="ECO:0000313" key="2">
    <source>
        <dbReference type="Proteomes" id="UP000050761"/>
    </source>
</evidence>